<dbReference type="Proteomes" id="UP000054485">
    <property type="component" value="Unassembled WGS sequence"/>
</dbReference>
<reference evidence="1 2" key="1">
    <citation type="submission" date="2014-04" db="EMBL/GenBank/DDBJ databases">
        <authorList>
            <consortium name="DOE Joint Genome Institute"/>
            <person name="Kuo A."/>
            <person name="Ruytinx J."/>
            <person name="Rineau F."/>
            <person name="Colpaert J."/>
            <person name="Kohler A."/>
            <person name="Nagy L.G."/>
            <person name="Floudas D."/>
            <person name="Copeland A."/>
            <person name="Barry K.W."/>
            <person name="Cichocki N."/>
            <person name="Veneault-Fourrey C."/>
            <person name="LaButti K."/>
            <person name="Lindquist E.A."/>
            <person name="Lipzen A."/>
            <person name="Lundell T."/>
            <person name="Morin E."/>
            <person name="Murat C."/>
            <person name="Sun H."/>
            <person name="Tunlid A."/>
            <person name="Henrissat B."/>
            <person name="Grigoriev I.V."/>
            <person name="Hibbett D.S."/>
            <person name="Martin F."/>
            <person name="Nordberg H.P."/>
            <person name="Cantor M.N."/>
            <person name="Hua S.X."/>
        </authorList>
    </citation>
    <scope>NUCLEOTIDE SEQUENCE [LARGE SCALE GENOMIC DNA]</scope>
    <source>
        <strain evidence="1 2">UH-Slu-Lm8-n1</strain>
    </source>
</reference>
<protein>
    <submittedName>
        <fullName evidence="1">Uncharacterized protein</fullName>
    </submittedName>
</protein>
<name>A0A0D0ANF9_9AGAM</name>
<evidence type="ECO:0000313" key="2">
    <source>
        <dbReference type="Proteomes" id="UP000054485"/>
    </source>
</evidence>
<dbReference type="EMBL" id="KN835339">
    <property type="protein sequence ID" value="KIK39509.1"/>
    <property type="molecule type" value="Genomic_DNA"/>
</dbReference>
<accession>A0A0D0ANF9</accession>
<dbReference type="InParanoid" id="A0A0D0ANF9"/>
<dbReference type="AlphaFoldDB" id="A0A0D0ANF9"/>
<gene>
    <name evidence="1" type="ORF">CY34DRAFT_769125</name>
</gene>
<keyword evidence="2" id="KW-1185">Reference proteome</keyword>
<dbReference type="HOGENOM" id="CLU_2265498_0_0_1"/>
<sequence>MSLLEDRCKRRSHNRRHLPLPQCYEGTLWTEGQCLTGQLRGFVEMDGGVLLAVGPYQCFKKVIDKQWVPWIALRANCKGLADERSDRVNILKCSLKAGPTRGW</sequence>
<organism evidence="1 2">
    <name type="scientific">Suillus luteus UH-Slu-Lm8-n1</name>
    <dbReference type="NCBI Taxonomy" id="930992"/>
    <lineage>
        <taxon>Eukaryota</taxon>
        <taxon>Fungi</taxon>
        <taxon>Dikarya</taxon>
        <taxon>Basidiomycota</taxon>
        <taxon>Agaricomycotina</taxon>
        <taxon>Agaricomycetes</taxon>
        <taxon>Agaricomycetidae</taxon>
        <taxon>Boletales</taxon>
        <taxon>Suillineae</taxon>
        <taxon>Suillaceae</taxon>
        <taxon>Suillus</taxon>
    </lineage>
</organism>
<evidence type="ECO:0000313" key="1">
    <source>
        <dbReference type="EMBL" id="KIK39509.1"/>
    </source>
</evidence>
<proteinExistence type="predicted"/>
<reference evidence="2" key="2">
    <citation type="submission" date="2015-01" db="EMBL/GenBank/DDBJ databases">
        <title>Evolutionary Origins and Diversification of the Mycorrhizal Mutualists.</title>
        <authorList>
            <consortium name="DOE Joint Genome Institute"/>
            <consortium name="Mycorrhizal Genomics Consortium"/>
            <person name="Kohler A."/>
            <person name="Kuo A."/>
            <person name="Nagy L.G."/>
            <person name="Floudas D."/>
            <person name="Copeland A."/>
            <person name="Barry K.W."/>
            <person name="Cichocki N."/>
            <person name="Veneault-Fourrey C."/>
            <person name="LaButti K."/>
            <person name="Lindquist E.A."/>
            <person name="Lipzen A."/>
            <person name="Lundell T."/>
            <person name="Morin E."/>
            <person name="Murat C."/>
            <person name="Riley R."/>
            <person name="Ohm R."/>
            <person name="Sun H."/>
            <person name="Tunlid A."/>
            <person name="Henrissat B."/>
            <person name="Grigoriev I.V."/>
            <person name="Hibbett D.S."/>
            <person name="Martin F."/>
        </authorList>
    </citation>
    <scope>NUCLEOTIDE SEQUENCE [LARGE SCALE GENOMIC DNA]</scope>
    <source>
        <strain evidence="2">UH-Slu-Lm8-n1</strain>
    </source>
</reference>